<feature type="chain" id="PRO_5017410330" evidence="2">
    <location>
        <begin position="21"/>
        <end position="234"/>
    </location>
</feature>
<gene>
    <name evidence="4" type="ORF">C1645_823855</name>
</gene>
<dbReference type="Gene3D" id="2.60.40.420">
    <property type="entry name" value="Cupredoxins - blue copper proteins"/>
    <property type="match status" value="2"/>
</dbReference>
<keyword evidence="2" id="KW-0732">Signal</keyword>
<protein>
    <submittedName>
        <fullName evidence="4">Cupredoxin</fullName>
    </submittedName>
</protein>
<dbReference type="PANTHER" id="PTHR34883">
    <property type="entry name" value="SERINE-RICH PROTEIN, PUTATIVE-RELATED-RELATED"/>
    <property type="match status" value="1"/>
</dbReference>
<dbReference type="InterPro" id="IPR052953">
    <property type="entry name" value="Ser-rich/MCO-related"/>
</dbReference>
<proteinExistence type="predicted"/>
<keyword evidence="1" id="KW-0472">Membrane</keyword>
<feature type="non-terminal residue" evidence="4">
    <location>
        <position position="234"/>
    </location>
</feature>
<dbReference type="AlphaFoldDB" id="A0A397T1E6"/>
<feature type="transmembrane region" description="Helical" evidence="1">
    <location>
        <begin position="135"/>
        <end position="154"/>
    </location>
</feature>
<keyword evidence="1" id="KW-0812">Transmembrane</keyword>
<evidence type="ECO:0000313" key="4">
    <source>
        <dbReference type="EMBL" id="RIA90065.1"/>
    </source>
</evidence>
<keyword evidence="1" id="KW-1133">Transmembrane helix</keyword>
<comment type="caution">
    <text evidence="4">The sequence shown here is derived from an EMBL/GenBank/DDBJ whole genome shotgun (WGS) entry which is preliminary data.</text>
</comment>
<sequence length="234" mass="24723">MNKVLAIFILLAVLVTFVQPATIVIEVGYDNQLKFFPNDIKAETGDSILFKFVSGNHDVVQSDKADSCEKSTDPNAFQSEINPPSREFTIPINQTSGNIWYFCSVDQHCAAGMKGVIKVTSNNTQSDAITITNSFIAISFALAIFLLLAGLVTISHTADVTVNVGNAAGANVFEPATVMANVGDNVVFNWVSGTHSVIESDAKAACIKSAKPDAFASGGAFAAPKQFTVPAKAA</sequence>
<dbReference type="OrthoDB" id="2331100at2759"/>
<dbReference type="InterPro" id="IPR003245">
    <property type="entry name" value="Phytocyanin_dom"/>
</dbReference>
<organism evidence="4 5">
    <name type="scientific">Glomus cerebriforme</name>
    <dbReference type="NCBI Taxonomy" id="658196"/>
    <lineage>
        <taxon>Eukaryota</taxon>
        <taxon>Fungi</taxon>
        <taxon>Fungi incertae sedis</taxon>
        <taxon>Mucoromycota</taxon>
        <taxon>Glomeromycotina</taxon>
        <taxon>Glomeromycetes</taxon>
        <taxon>Glomerales</taxon>
        <taxon>Glomeraceae</taxon>
        <taxon>Glomus</taxon>
    </lineage>
</organism>
<evidence type="ECO:0000313" key="5">
    <source>
        <dbReference type="Proteomes" id="UP000265703"/>
    </source>
</evidence>
<dbReference type="InterPro" id="IPR008972">
    <property type="entry name" value="Cupredoxin"/>
</dbReference>
<name>A0A397T1E6_9GLOM</name>
<evidence type="ECO:0000256" key="2">
    <source>
        <dbReference type="SAM" id="SignalP"/>
    </source>
</evidence>
<feature type="domain" description="Phytocyanin" evidence="3">
    <location>
        <begin position="34"/>
        <end position="113"/>
    </location>
</feature>
<dbReference type="STRING" id="658196.A0A397T1E6"/>
<dbReference type="SUPFAM" id="SSF49503">
    <property type="entry name" value="Cupredoxins"/>
    <property type="match status" value="2"/>
</dbReference>
<dbReference type="EMBL" id="QKYT01000193">
    <property type="protein sequence ID" value="RIA90065.1"/>
    <property type="molecule type" value="Genomic_DNA"/>
</dbReference>
<evidence type="ECO:0000259" key="3">
    <source>
        <dbReference type="Pfam" id="PF02298"/>
    </source>
</evidence>
<dbReference type="GO" id="GO:0009055">
    <property type="term" value="F:electron transfer activity"/>
    <property type="evidence" value="ECO:0007669"/>
    <property type="project" value="InterPro"/>
</dbReference>
<reference evidence="4 5" key="1">
    <citation type="submission" date="2018-06" db="EMBL/GenBank/DDBJ databases">
        <title>Comparative genomics reveals the genomic features of Rhizophagus irregularis, R. cerebriforme, R. diaphanum and Gigaspora rosea, and their symbiotic lifestyle signature.</title>
        <authorList>
            <person name="Morin E."/>
            <person name="San Clemente H."/>
            <person name="Chen E.C.H."/>
            <person name="De La Providencia I."/>
            <person name="Hainaut M."/>
            <person name="Kuo A."/>
            <person name="Kohler A."/>
            <person name="Murat C."/>
            <person name="Tang N."/>
            <person name="Roy S."/>
            <person name="Loubradou J."/>
            <person name="Henrissat B."/>
            <person name="Grigoriev I.V."/>
            <person name="Corradi N."/>
            <person name="Roux C."/>
            <person name="Martin F.M."/>
        </authorList>
    </citation>
    <scope>NUCLEOTIDE SEQUENCE [LARGE SCALE GENOMIC DNA]</scope>
    <source>
        <strain evidence="4 5">DAOM 227022</strain>
    </source>
</reference>
<accession>A0A397T1E6</accession>
<evidence type="ECO:0000256" key="1">
    <source>
        <dbReference type="SAM" id="Phobius"/>
    </source>
</evidence>
<dbReference type="Pfam" id="PF02298">
    <property type="entry name" value="Cu_bind_like"/>
    <property type="match status" value="1"/>
</dbReference>
<feature type="signal peptide" evidence="2">
    <location>
        <begin position="1"/>
        <end position="20"/>
    </location>
</feature>
<dbReference type="Proteomes" id="UP000265703">
    <property type="component" value="Unassembled WGS sequence"/>
</dbReference>
<keyword evidence="5" id="KW-1185">Reference proteome</keyword>
<dbReference type="PANTHER" id="PTHR34883:SF17">
    <property type="entry name" value="CUPREDOXIN"/>
    <property type="match status" value="1"/>
</dbReference>